<evidence type="ECO:0000313" key="2">
    <source>
        <dbReference type="EMBL" id="MDT2667165.1"/>
    </source>
</evidence>
<dbReference type="Gene3D" id="3.90.550.10">
    <property type="entry name" value="Spore Coat Polysaccharide Biosynthesis Protein SpsA, Chain A"/>
    <property type="match status" value="1"/>
</dbReference>
<dbReference type="InterPro" id="IPR050834">
    <property type="entry name" value="Glycosyltransf_2"/>
</dbReference>
<dbReference type="RefSeq" id="WP_311792617.1">
    <property type="nucleotide sequence ID" value="NZ_JARPXS010000006.1"/>
</dbReference>
<feature type="domain" description="Glycosyltransferase 2-like" evidence="1">
    <location>
        <begin position="6"/>
        <end position="177"/>
    </location>
</feature>
<gene>
    <name evidence="2" type="ORF">P7D34_07920</name>
</gene>
<dbReference type="PANTHER" id="PTHR43685">
    <property type="entry name" value="GLYCOSYLTRANSFERASE"/>
    <property type="match status" value="1"/>
</dbReference>
<accession>A0AAJ2J0A9</accession>
<protein>
    <submittedName>
        <fullName evidence="2">Glycosyltransferase</fullName>
        <ecNumber evidence="2">2.4.-.-</ecNumber>
    </submittedName>
</protein>
<dbReference type="GO" id="GO:0016757">
    <property type="term" value="F:glycosyltransferase activity"/>
    <property type="evidence" value="ECO:0007669"/>
    <property type="project" value="UniProtKB-KW"/>
</dbReference>
<keyword evidence="2" id="KW-0808">Transferase</keyword>
<name>A0AAJ2J0A9_9LACT</name>
<keyword evidence="2" id="KW-0328">Glycosyltransferase</keyword>
<organism evidence="2 3">
    <name type="scientific">Lactococcus petauri</name>
    <dbReference type="NCBI Taxonomy" id="1940789"/>
    <lineage>
        <taxon>Bacteria</taxon>
        <taxon>Bacillati</taxon>
        <taxon>Bacillota</taxon>
        <taxon>Bacilli</taxon>
        <taxon>Lactobacillales</taxon>
        <taxon>Streptococcaceae</taxon>
        <taxon>Lactococcus</taxon>
    </lineage>
</organism>
<dbReference type="InterPro" id="IPR001173">
    <property type="entry name" value="Glyco_trans_2-like"/>
</dbReference>
<dbReference type="PANTHER" id="PTHR43685:SF2">
    <property type="entry name" value="GLYCOSYLTRANSFERASE 2-LIKE DOMAIN-CONTAINING PROTEIN"/>
    <property type="match status" value="1"/>
</dbReference>
<dbReference type="AlphaFoldDB" id="A0AAJ2J0A9"/>
<dbReference type="EMBL" id="JARPYC010000006">
    <property type="protein sequence ID" value="MDT2667165.1"/>
    <property type="molecule type" value="Genomic_DNA"/>
</dbReference>
<dbReference type="Pfam" id="PF00535">
    <property type="entry name" value="Glycos_transf_2"/>
    <property type="match status" value="1"/>
</dbReference>
<proteinExistence type="predicted"/>
<evidence type="ECO:0000313" key="3">
    <source>
        <dbReference type="Proteomes" id="UP001257962"/>
    </source>
</evidence>
<sequence length="315" mass="37471">MIKTAVLLATYNGENLLENQLDSIRKQTTQSDYVIVRDDKSTDCTVDYLKKYIKQNNLKNWKVYLNERNIGWKLTFRQLMLDALSYDINYVFFSDQDDIWQLDKIEKQLKIVKLNPKIEVLSHDFDIRNTQTKEIRPANDYQFDSKLEEISRYPKRVSYISYRLGFTHMVKRELIECLSKEWNPYKNLAHDRLVTMISDLCGTGYNLNENLARHIVHGNNATGRPVITISSSKAEHLREIKENTEYFEIAIKVLKTRGYALEVEKVKEIRDFYRRRYESGSISLTKRFRQIIKDWKQYPGNSTRIRDIIFALKRK</sequence>
<reference evidence="2" key="1">
    <citation type="submission" date="2023-03" db="EMBL/GenBank/DDBJ databases">
        <authorList>
            <person name="Shen W."/>
            <person name="Cai J."/>
        </authorList>
    </citation>
    <scope>NUCLEOTIDE SEQUENCE</scope>
    <source>
        <strain evidence="2">Y3</strain>
    </source>
</reference>
<comment type="caution">
    <text evidence="2">The sequence shown here is derived from an EMBL/GenBank/DDBJ whole genome shotgun (WGS) entry which is preliminary data.</text>
</comment>
<dbReference type="Proteomes" id="UP001257962">
    <property type="component" value="Unassembled WGS sequence"/>
</dbReference>
<dbReference type="SUPFAM" id="SSF53448">
    <property type="entry name" value="Nucleotide-diphospho-sugar transferases"/>
    <property type="match status" value="1"/>
</dbReference>
<dbReference type="EC" id="2.4.-.-" evidence="2"/>
<evidence type="ECO:0000259" key="1">
    <source>
        <dbReference type="Pfam" id="PF00535"/>
    </source>
</evidence>
<dbReference type="InterPro" id="IPR029044">
    <property type="entry name" value="Nucleotide-diphossugar_trans"/>
</dbReference>